<evidence type="ECO:0000313" key="1">
    <source>
        <dbReference type="EMBL" id="SVB99079.1"/>
    </source>
</evidence>
<gene>
    <name evidence="1" type="ORF">METZ01_LOCUS251933</name>
</gene>
<feature type="non-terminal residue" evidence="1">
    <location>
        <position position="1"/>
    </location>
</feature>
<dbReference type="AlphaFoldDB" id="A0A382IIH0"/>
<sequence>NLEEIRDVSADIESWGYKLCFGSVGIGVHDSEANR</sequence>
<name>A0A382IIH0_9ZZZZ</name>
<protein>
    <submittedName>
        <fullName evidence="1">Uncharacterized protein</fullName>
    </submittedName>
</protein>
<accession>A0A382IIH0</accession>
<organism evidence="1">
    <name type="scientific">marine metagenome</name>
    <dbReference type="NCBI Taxonomy" id="408172"/>
    <lineage>
        <taxon>unclassified sequences</taxon>
        <taxon>metagenomes</taxon>
        <taxon>ecological metagenomes</taxon>
    </lineage>
</organism>
<dbReference type="EMBL" id="UINC01067425">
    <property type="protein sequence ID" value="SVB99079.1"/>
    <property type="molecule type" value="Genomic_DNA"/>
</dbReference>
<proteinExistence type="predicted"/>
<reference evidence="1" key="1">
    <citation type="submission" date="2018-05" db="EMBL/GenBank/DDBJ databases">
        <authorList>
            <person name="Lanie J.A."/>
            <person name="Ng W.-L."/>
            <person name="Kazmierczak K.M."/>
            <person name="Andrzejewski T.M."/>
            <person name="Davidsen T.M."/>
            <person name="Wayne K.J."/>
            <person name="Tettelin H."/>
            <person name="Glass J.I."/>
            <person name="Rusch D."/>
            <person name="Podicherti R."/>
            <person name="Tsui H.-C.T."/>
            <person name="Winkler M.E."/>
        </authorList>
    </citation>
    <scope>NUCLEOTIDE SEQUENCE</scope>
</reference>